<accession>A0A0F9RAW8</accession>
<gene>
    <name evidence="1" type="ORF">LCGC14_0916510</name>
</gene>
<reference evidence="1" key="1">
    <citation type="journal article" date="2015" name="Nature">
        <title>Complex archaea that bridge the gap between prokaryotes and eukaryotes.</title>
        <authorList>
            <person name="Spang A."/>
            <person name="Saw J.H."/>
            <person name="Jorgensen S.L."/>
            <person name="Zaremba-Niedzwiedzka K."/>
            <person name="Martijn J."/>
            <person name="Lind A.E."/>
            <person name="van Eijk R."/>
            <person name="Schleper C."/>
            <person name="Guy L."/>
            <person name="Ettema T.J."/>
        </authorList>
    </citation>
    <scope>NUCLEOTIDE SEQUENCE</scope>
</reference>
<dbReference type="EMBL" id="LAZR01003072">
    <property type="protein sequence ID" value="KKN22316.1"/>
    <property type="molecule type" value="Genomic_DNA"/>
</dbReference>
<protein>
    <submittedName>
        <fullName evidence="1">Uncharacterized protein</fullName>
    </submittedName>
</protein>
<sequence length="71" mass="8231">MTNSIIKIGQHGYFRIRGRCGVSAQFYNLLPRDNLQVKPRIWSRVRRLPAQLRSSLWRAALIPSEIIPGAW</sequence>
<dbReference type="AlphaFoldDB" id="A0A0F9RAW8"/>
<comment type="caution">
    <text evidence="1">The sequence shown here is derived from an EMBL/GenBank/DDBJ whole genome shotgun (WGS) entry which is preliminary data.</text>
</comment>
<proteinExistence type="predicted"/>
<name>A0A0F9RAW8_9ZZZZ</name>
<evidence type="ECO:0000313" key="1">
    <source>
        <dbReference type="EMBL" id="KKN22316.1"/>
    </source>
</evidence>
<organism evidence="1">
    <name type="scientific">marine sediment metagenome</name>
    <dbReference type="NCBI Taxonomy" id="412755"/>
    <lineage>
        <taxon>unclassified sequences</taxon>
        <taxon>metagenomes</taxon>
        <taxon>ecological metagenomes</taxon>
    </lineage>
</organism>